<proteinExistence type="inferred from homology"/>
<reference evidence="9 10" key="1">
    <citation type="submission" date="2015-09" db="EMBL/GenBank/DDBJ databases">
        <authorList>
            <consortium name="Pathogen Informatics"/>
        </authorList>
    </citation>
    <scope>NUCLEOTIDE SEQUENCE [LARGE SCALE GENOMIC DNA]</scope>
    <source>
        <strain evidence="9 10">2789STDY5608854</strain>
    </source>
</reference>
<protein>
    <recommendedName>
        <fullName evidence="5">2-dehydro-3-deoxy-phosphogluconate aldolase</fullName>
        <ecNumber evidence="5">4.1.2.14</ecNumber>
    </recommendedName>
</protein>
<dbReference type="PANTHER" id="PTHR30246:SF1">
    <property type="entry name" value="2-DEHYDRO-3-DEOXY-6-PHOSPHOGALACTONATE ALDOLASE-RELATED"/>
    <property type="match status" value="1"/>
</dbReference>
<keyword evidence="7" id="KW-0704">Schiff base</keyword>
<dbReference type="InterPro" id="IPR031337">
    <property type="entry name" value="KDPG/KHG_AS_1"/>
</dbReference>
<evidence type="ECO:0000313" key="9">
    <source>
        <dbReference type="EMBL" id="CUN57497.1"/>
    </source>
</evidence>
<dbReference type="InterPro" id="IPR031338">
    <property type="entry name" value="KDPG/KHG_AS_2"/>
</dbReference>
<dbReference type="EC" id="4.1.2.14" evidence="5"/>
<organism evidence="9 10">
    <name type="scientific">Flavonifractor plautii</name>
    <name type="common">Fusobacterium plautii</name>
    <dbReference type="NCBI Taxonomy" id="292800"/>
    <lineage>
        <taxon>Bacteria</taxon>
        <taxon>Bacillati</taxon>
        <taxon>Bacillota</taxon>
        <taxon>Clostridia</taxon>
        <taxon>Eubacteriales</taxon>
        <taxon>Oscillospiraceae</taxon>
        <taxon>Flavonifractor</taxon>
    </lineage>
</organism>
<evidence type="ECO:0000313" key="10">
    <source>
        <dbReference type="Proteomes" id="UP000095746"/>
    </source>
</evidence>
<keyword evidence="8" id="KW-0119">Carbohydrate metabolism</keyword>
<comment type="similarity">
    <text evidence="3">Belongs to the KHG/KDPG aldolase family.</text>
</comment>
<name>A0A173Y312_FLAPL</name>
<sequence length="215" mass="22823">MQDVFKCISDIGIVPVVKLTNPQRDAVPLARALIAGGIPIMEVTFRAAGAADAIGMIRNNCPEMLVGAGTVLSLSQIDEAQAAGAQFLVTPGMDPLLVEYAKEKRIPVIPGCSTASDCHAAYRLGLSIIKFFPAEASGGIKKMKALHGPFPMFQVMPTGGISLKNLREYSACSFVAACGGSYMVAEDLVKQGHWDEISEICKQSIVMVKEGRAHA</sequence>
<evidence type="ECO:0000256" key="6">
    <source>
        <dbReference type="ARBA" id="ARBA00023239"/>
    </source>
</evidence>
<dbReference type="Gene3D" id="3.20.20.70">
    <property type="entry name" value="Aldolase class I"/>
    <property type="match status" value="1"/>
</dbReference>
<dbReference type="EMBL" id="CYZT01000003">
    <property type="protein sequence ID" value="CUN57497.1"/>
    <property type="molecule type" value="Genomic_DNA"/>
</dbReference>
<comment type="catalytic activity">
    <reaction evidence="1">
        <text>2-dehydro-3-deoxy-6-phospho-D-gluconate = D-glyceraldehyde 3-phosphate + pyruvate</text>
        <dbReference type="Rhea" id="RHEA:17089"/>
        <dbReference type="ChEBI" id="CHEBI:15361"/>
        <dbReference type="ChEBI" id="CHEBI:57569"/>
        <dbReference type="ChEBI" id="CHEBI:59776"/>
        <dbReference type="EC" id="4.1.2.14"/>
    </reaction>
</comment>
<evidence type="ECO:0000256" key="5">
    <source>
        <dbReference type="ARBA" id="ARBA00013063"/>
    </source>
</evidence>
<dbReference type="GO" id="GO:0008675">
    <property type="term" value="F:2-dehydro-3-deoxy-phosphogluconate aldolase activity"/>
    <property type="evidence" value="ECO:0007669"/>
    <property type="project" value="UniProtKB-EC"/>
</dbReference>
<gene>
    <name evidence="9" type="primary">eda</name>
    <name evidence="9" type="ORF">ERS852411_00126</name>
</gene>
<accession>A0A173Y312</accession>
<dbReference type="RefSeq" id="WP_035301230.1">
    <property type="nucleotide sequence ID" value="NZ_CAAKOI010000398.1"/>
</dbReference>
<dbReference type="InterPro" id="IPR000887">
    <property type="entry name" value="Aldlse_KDPG_KHG"/>
</dbReference>
<dbReference type="Proteomes" id="UP000095746">
    <property type="component" value="Unassembled WGS sequence"/>
</dbReference>
<dbReference type="CDD" id="cd00452">
    <property type="entry name" value="KDPG_aldolase"/>
    <property type="match status" value="1"/>
</dbReference>
<evidence type="ECO:0000256" key="1">
    <source>
        <dbReference type="ARBA" id="ARBA00000654"/>
    </source>
</evidence>
<dbReference type="AlphaFoldDB" id="A0A173Y312"/>
<dbReference type="NCBIfam" id="NF004325">
    <property type="entry name" value="PRK05718.1"/>
    <property type="match status" value="1"/>
</dbReference>
<dbReference type="SUPFAM" id="SSF51569">
    <property type="entry name" value="Aldolase"/>
    <property type="match status" value="1"/>
</dbReference>
<evidence type="ECO:0000256" key="8">
    <source>
        <dbReference type="ARBA" id="ARBA00023277"/>
    </source>
</evidence>
<dbReference type="Pfam" id="PF01081">
    <property type="entry name" value="Aldolase"/>
    <property type="match status" value="1"/>
</dbReference>
<keyword evidence="6" id="KW-0456">Lyase</keyword>
<dbReference type="PROSITE" id="PS00159">
    <property type="entry name" value="ALDOLASE_KDPG_KHG_1"/>
    <property type="match status" value="1"/>
</dbReference>
<dbReference type="PANTHER" id="PTHR30246">
    <property type="entry name" value="2-KETO-3-DEOXY-6-PHOSPHOGLUCONATE ALDOLASE"/>
    <property type="match status" value="1"/>
</dbReference>
<evidence type="ECO:0000256" key="2">
    <source>
        <dbReference type="ARBA" id="ARBA00004736"/>
    </source>
</evidence>
<dbReference type="InterPro" id="IPR013785">
    <property type="entry name" value="Aldolase_TIM"/>
</dbReference>
<comment type="subunit">
    <text evidence="4">Homotrimer.</text>
</comment>
<dbReference type="PROSITE" id="PS00160">
    <property type="entry name" value="ALDOLASE_KDPG_KHG_2"/>
    <property type="match status" value="1"/>
</dbReference>
<comment type="pathway">
    <text evidence="2">Carbohydrate acid metabolism; 2-dehydro-3-deoxy-D-gluconate degradation; D-glyceraldehyde 3-phosphate and pyruvate from 2-dehydro-3-deoxy-D-gluconate: step 2/2.</text>
</comment>
<dbReference type="NCBIfam" id="TIGR01182">
    <property type="entry name" value="eda"/>
    <property type="match status" value="1"/>
</dbReference>
<evidence type="ECO:0000256" key="4">
    <source>
        <dbReference type="ARBA" id="ARBA00011233"/>
    </source>
</evidence>
<evidence type="ECO:0000256" key="7">
    <source>
        <dbReference type="ARBA" id="ARBA00023270"/>
    </source>
</evidence>
<evidence type="ECO:0000256" key="3">
    <source>
        <dbReference type="ARBA" id="ARBA00006906"/>
    </source>
</evidence>